<gene>
    <name evidence="2" type="ORF">Sste5346_009996</name>
</gene>
<evidence type="ECO:0000313" key="3">
    <source>
        <dbReference type="Proteomes" id="UP001583186"/>
    </source>
</evidence>
<evidence type="ECO:0000313" key="2">
    <source>
        <dbReference type="EMBL" id="KAL1887758.1"/>
    </source>
</evidence>
<comment type="caution">
    <text evidence="2">The sequence shown here is derived from an EMBL/GenBank/DDBJ whole genome shotgun (WGS) entry which is preliminary data.</text>
</comment>
<reference evidence="2 3" key="1">
    <citation type="journal article" date="2024" name="IMA Fungus">
        <title>IMA Genome - F19 : A genome assembly and annotation guide to empower mycologists, including annotated draft genome sequences of Ceratocystis pirilliformis, Diaporthe australafricana, Fusarium ophioides, Paecilomyces lecythidis, and Sporothrix stenoceras.</title>
        <authorList>
            <person name="Aylward J."/>
            <person name="Wilson A.M."/>
            <person name="Visagie C.M."/>
            <person name="Spraker J."/>
            <person name="Barnes I."/>
            <person name="Buitendag C."/>
            <person name="Ceriani C."/>
            <person name="Del Mar Angel L."/>
            <person name="du Plessis D."/>
            <person name="Fuchs T."/>
            <person name="Gasser K."/>
            <person name="Kramer D."/>
            <person name="Li W."/>
            <person name="Munsamy K."/>
            <person name="Piso A."/>
            <person name="Price J.L."/>
            <person name="Sonnekus B."/>
            <person name="Thomas C."/>
            <person name="van der Nest A."/>
            <person name="van Dijk A."/>
            <person name="van Heerden A."/>
            <person name="van Vuuren N."/>
            <person name="Yilmaz N."/>
            <person name="Duong T.A."/>
            <person name="van der Merwe N.A."/>
            <person name="Wingfield M.J."/>
            <person name="Wingfield B.D."/>
        </authorList>
    </citation>
    <scope>NUCLEOTIDE SEQUENCE [LARGE SCALE GENOMIC DNA]</scope>
    <source>
        <strain evidence="2 3">CMW 5346</strain>
    </source>
</reference>
<dbReference type="PANTHER" id="PTHR38048">
    <property type="entry name" value="EXPRESSED PROTEIN"/>
    <property type="match status" value="1"/>
</dbReference>
<feature type="domain" description="Hemerythrin-like" evidence="1">
    <location>
        <begin position="41"/>
        <end position="162"/>
    </location>
</feature>
<dbReference type="EMBL" id="JAWCUI010000109">
    <property type="protein sequence ID" value="KAL1887758.1"/>
    <property type="molecule type" value="Genomic_DNA"/>
</dbReference>
<dbReference type="PANTHER" id="PTHR38048:SF2">
    <property type="entry name" value="HEMERYTHRIN-LIKE DOMAIN-CONTAINING PROTEIN"/>
    <property type="match status" value="1"/>
</dbReference>
<name>A0ABR3YIU7_9PEZI</name>
<dbReference type="Proteomes" id="UP001583186">
    <property type="component" value="Unassembled WGS sequence"/>
</dbReference>
<protein>
    <recommendedName>
        <fullName evidence="1">Hemerythrin-like domain-containing protein</fullName>
    </recommendedName>
</protein>
<keyword evidence="3" id="KW-1185">Reference proteome</keyword>
<evidence type="ECO:0000259" key="1">
    <source>
        <dbReference type="Pfam" id="PF01814"/>
    </source>
</evidence>
<dbReference type="Gene3D" id="1.20.120.520">
    <property type="entry name" value="nmb1532 protein domain like"/>
    <property type="match status" value="1"/>
</dbReference>
<sequence length="277" mass="31107">MAASVAVPWADTPLTLIHTPQFETNKTDIFTTGATHMCLLHNAIFRGYNSIFQQASHIIDGQDKADFVGYALTWCKFVKSHHDDEENVLFETVQELLSDSTIWDATHKEHASFLPGLTEMHDYLVQGMDTPLDFEGEVLLELMAAFQKPFEHHFRNEIGTIAALANHPKAPKPGSPEETEAAALFRDWGKGTVRKAGLWDVVPFFMLNLDRSIGDKAFEDGRWANWPPMPGPVRWGLVNVAGAWNSGWWQFASCDAAGQPQTLYALREGHNEKKEEL</sequence>
<accession>A0ABR3YIU7</accession>
<organism evidence="2 3">
    <name type="scientific">Sporothrix stenoceras</name>
    <dbReference type="NCBI Taxonomy" id="5173"/>
    <lineage>
        <taxon>Eukaryota</taxon>
        <taxon>Fungi</taxon>
        <taxon>Dikarya</taxon>
        <taxon>Ascomycota</taxon>
        <taxon>Pezizomycotina</taxon>
        <taxon>Sordariomycetes</taxon>
        <taxon>Sordariomycetidae</taxon>
        <taxon>Ophiostomatales</taxon>
        <taxon>Ophiostomataceae</taxon>
        <taxon>Sporothrix</taxon>
    </lineage>
</organism>
<proteinExistence type="predicted"/>
<dbReference type="InterPro" id="IPR012312">
    <property type="entry name" value="Hemerythrin-like"/>
</dbReference>
<dbReference type="InterPro" id="IPR053206">
    <property type="entry name" value="Dimeric_xanthone_biosynth"/>
</dbReference>
<dbReference type="Pfam" id="PF01814">
    <property type="entry name" value="Hemerythrin"/>
    <property type="match status" value="1"/>
</dbReference>